<evidence type="ECO:0000313" key="2">
    <source>
        <dbReference type="EMBL" id="HIX06948.1"/>
    </source>
</evidence>
<accession>A0A9D1V6Q2</accession>
<feature type="domain" description="SipL SPOCS" evidence="1">
    <location>
        <begin position="192"/>
        <end position="252"/>
    </location>
</feature>
<sequence length="499" mass="53608">MSLSPVFEKYDSACRGETLRAQSIVECRLSDWSENKVLALSPTVTLRGAETLNGEVRYGGRLLFSVVALSPEGALVAAERGVDFSHKAACADAAPARTAQVTLTVEKAETRCEGRSLILSAIVTANIRLLSPCSLQYLAGGEGVVCNFAPVRVQKLFTCSGTVSLEEEFDTDYVADVLAHGEQLCFNRVSCSAGSLDVSGEINLGVLARREGSSEPVSFERMIPFSAEIPCDEASPGMACEAEAEITSVSLSCACDEDKGRCRILAQIEIGVRAVLSRREELQMPADAFAPGYECTLKTEELRVEEPVCSFTATERISGTAAAGGEIDFSCTLHSAALCNVQIAAAVGEGEITAEGVLSAILFYSDREGQECSMPVSLPFSFPVRCDRARAGDRAQISALCCGVTLRQKKEGEVEAEGSLKMFVTLFSQEKYSYVSEFSGKECKEQAPCAISVYLPQAGATLWEVAKCLQKTPEQVQASDPSLTFPLTGTERIVVYRKR</sequence>
<proteinExistence type="predicted"/>
<gene>
    <name evidence="2" type="ORF">H9741_00565</name>
</gene>
<dbReference type="AlphaFoldDB" id="A0A9D1V6Q2"/>
<reference evidence="2" key="1">
    <citation type="journal article" date="2021" name="PeerJ">
        <title>Extensive microbial diversity within the chicken gut microbiome revealed by metagenomics and culture.</title>
        <authorList>
            <person name="Gilroy R."/>
            <person name="Ravi A."/>
            <person name="Getino M."/>
            <person name="Pursley I."/>
            <person name="Horton D.L."/>
            <person name="Alikhan N.F."/>
            <person name="Baker D."/>
            <person name="Gharbi K."/>
            <person name="Hall N."/>
            <person name="Watson M."/>
            <person name="Adriaenssens E.M."/>
            <person name="Foster-Nyarko E."/>
            <person name="Jarju S."/>
            <person name="Secka A."/>
            <person name="Antonio M."/>
            <person name="Oren A."/>
            <person name="Chaudhuri R.R."/>
            <person name="La Ragione R."/>
            <person name="Hildebrand F."/>
            <person name="Pallen M.J."/>
        </authorList>
    </citation>
    <scope>NUCLEOTIDE SEQUENCE</scope>
    <source>
        <strain evidence="2">811</strain>
    </source>
</reference>
<dbReference type="Pfam" id="PF12673">
    <property type="entry name" value="SipL"/>
    <property type="match status" value="1"/>
</dbReference>
<organism evidence="2 3">
    <name type="scientific">Candidatus Borkfalkia faecipullorum</name>
    <dbReference type="NCBI Taxonomy" id="2838510"/>
    <lineage>
        <taxon>Bacteria</taxon>
        <taxon>Bacillati</taxon>
        <taxon>Bacillota</taxon>
        <taxon>Clostridia</taxon>
        <taxon>Christensenellales</taxon>
        <taxon>Christensenellaceae</taxon>
        <taxon>Candidatus Borkfalkia</taxon>
    </lineage>
</organism>
<dbReference type="InterPro" id="IPR024300">
    <property type="entry name" value="SipL_SPOCS_dom"/>
</dbReference>
<dbReference type="Proteomes" id="UP000824204">
    <property type="component" value="Unassembled WGS sequence"/>
</dbReference>
<name>A0A9D1V6Q2_9FIRM</name>
<reference evidence="2" key="2">
    <citation type="submission" date="2021-04" db="EMBL/GenBank/DDBJ databases">
        <authorList>
            <person name="Gilroy R."/>
        </authorList>
    </citation>
    <scope>NUCLEOTIDE SEQUENCE</scope>
    <source>
        <strain evidence="2">811</strain>
    </source>
</reference>
<dbReference type="EMBL" id="DXFX01000007">
    <property type="protein sequence ID" value="HIX06948.1"/>
    <property type="molecule type" value="Genomic_DNA"/>
</dbReference>
<comment type="caution">
    <text evidence="2">The sequence shown here is derived from an EMBL/GenBank/DDBJ whole genome shotgun (WGS) entry which is preliminary data.</text>
</comment>
<evidence type="ECO:0000259" key="1">
    <source>
        <dbReference type="Pfam" id="PF12673"/>
    </source>
</evidence>
<evidence type="ECO:0000313" key="3">
    <source>
        <dbReference type="Proteomes" id="UP000824204"/>
    </source>
</evidence>
<protein>
    <submittedName>
        <fullName evidence="2">DUF3794 domain-containing protein</fullName>
    </submittedName>
</protein>